<feature type="region of interest" description="Disordered" evidence="1">
    <location>
        <begin position="147"/>
        <end position="560"/>
    </location>
</feature>
<evidence type="ECO:0000313" key="3">
    <source>
        <dbReference type="EMBL" id="PRP90930.1"/>
    </source>
</evidence>
<keyword evidence="4" id="KW-1185">Reference proteome</keyword>
<name>A0A2S9XDU2_9BACT</name>
<dbReference type="SUPFAM" id="SSF160246">
    <property type="entry name" value="EspE N-terminal domain-like"/>
    <property type="match status" value="1"/>
</dbReference>
<gene>
    <name evidence="3" type="primary">dnaJ_6</name>
    <name evidence="3" type="ORF">ENSA5_60050</name>
</gene>
<dbReference type="InterPro" id="IPR037257">
    <property type="entry name" value="T2SS_E_N_sf"/>
</dbReference>
<dbReference type="AlphaFoldDB" id="A0A2S9XDU2"/>
<feature type="compositionally biased region" description="Basic and acidic residues" evidence="1">
    <location>
        <begin position="156"/>
        <end position="206"/>
    </location>
</feature>
<dbReference type="InterPro" id="IPR001623">
    <property type="entry name" value="DnaJ_domain"/>
</dbReference>
<feature type="compositionally biased region" description="Basic and acidic residues" evidence="1">
    <location>
        <begin position="470"/>
        <end position="481"/>
    </location>
</feature>
<dbReference type="CDD" id="cd06257">
    <property type="entry name" value="DnaJ"/>
    <property type="match status" value="1"/>
</dbReference>
<feature type="compositionally biased region" description="Basic and acidic residues" evidence="1">
    <location>
        <begin position="502"/>
        <end position="528"/>
    </location>
</feature>
<reference evidence="3 4" key="1">
    <citation type="submission" date="2018-03" db="EMBL/GenBank/DDBJ databases">
        <title>Draft Genome Sequences of the Obligatory Marine Myxobacteria Enhygromyxa salina SWB005.</title>
        <authorList>
            <person name="Poehlein A."/>
            <person name="Moghaddam J.A."/>
            <person name="Harms H."/>
            <person name="Alanjari M."/>
            <person name="Koenig G.M."/>
            <person name="Daniel R."/>
            <person name="Schaeberle T.F."/>
        </authorList>
    </citation>
    <scope>NUCLEOTIDE SEQUENCE [LARGE SCALE GENOMIC DNA]</scope>
    <source>
        <strain evidence="3 4">SWB005</strain>
    </source>
</reference>
<evidence type="ECO:0000259" key="2">
    <source>
        <dbReference type="PROSITE" id="PS50076"/>
    </source>
</evidence>
<dbReference type="InterPro" id="IPR025497">
    <property type="entry name" value="PatA-like_N"/>
</dbReference>
<evidence type="ECO:0000256" key="1">
    <source>
        <dbReference type="SAM" id="MobiDB-lite"/>
    </source>
</evidence>
<proteinExistence type="predicted"/>
<dbReference type="Gene3D" id="1.10.287.110">
    <property type="entry name" value="DnaJ domain"/>
    <property type="match status" value="1"/>
</dbReference>
<dbReference type="PROSITE" id="PS50076">
    <property type="entry name" value="DNAJ_2"/>
    <property type="match status" value="1"/>
</dbReference>
<dbReference type="Proteomes" id="UP000237968">
    <property type="component" value="Unassembled WGS sequence"/>
</dbReference>
<dbReference type="InterPro" id="IPR011006">
    <property type="entry name" value="CheY-like_superfamily"/>
</dbReference>
<accession>A0A2S9XDU2</accession>
<feature type="compositionally biased region" description="Basic and acidic residues" evidence="1">
    <location>
        <begin position="294"/>
        <end position="339"/>
    </location>
</feature>
<sequence>MNGGCVLGAGGFGHFCPGLALVISRRVTPEILIVGDPAGRRQLADQIAANGYGVALCSPRELNRRVRTSSPPAAIVACISDLDADVLLAGLRRTRAGASIPVILYGRLGGNLRDLADVLDIGADHFVEEPADEVELRHALAQFVRPSGAARGPVSRGRDYEDERGPRHDGRARGPRRDSQAGDPRSDRDPRGEPGPGDERRDERDGPRRRKRPRGAALGELHRTLDRLEESLRSDDSRSDPELAQMGLDGIPDVDPPGDESSDPLITEIGEHIRGRSGSYEPVRGDGLRPLARARRDPLDRAPERDRPRSRTVEMGRSRRPPDPDHDTGPGRRSWRDSPSEETGSGRGSSSSSRTRAWDRAEHEGPLRRGRERPDEGRSSSRSSAVLLGRRPGRDAGRESARPEREPPRSGREPSESTGRFDPHARDTLWPVDDFDPSESTMIRRERSSATTRRRSLGGWTGDGSPGDSPRARGDRGRGSDAGRSMARGRAPSREPTQSLEPEPKPKPEPKPELSEAPPRSDEPEPAKTPRARRAGRSIAPTRPSAPSLRIDPSLRESGKLSADTDVATILWALHEQRFTGKLRLNRQRIEKQVWLHDGEAVFARSTATRDRLVDGLLRRGVLTRPQYETARRLAAKEPRRAGQLLVDAGFLKSRELDVLLRDHLARVIDATFVWSEGSWTSEPGERTDEPIQLEVPMAALVLDGVRYRCDASELEDRLTRRVGGRGPLVPRLRAGTDELGEDRRAAVDAVIDELGERFRLLPEEESWLRRFDGRHGVAALLADGADEQALFALLFTLDLAGYVDLREEAQPPALGDRDPSQVDSERILERLRLAREADYFELLGVTRDASRSEIRQAHTELSSTFEDEALEDESRRRHVRELRELRAAIEEARDILADDAMRSAYLAHLGDPSQV</sequence>
<feature type="compositionally biased region" description="Basic and acidic residues" evidence="1">
    <location>
        <begin position="356"/>
        <end position="379"/>
    </location>
</feature>
<evidence type="ECO:0000313" key="4">
    <source>
        <dbReference type="Proteomes" id="UP000237968"/>
    </source>
</evidence>
<feature type="compositionally biased region" description="Basic and acidic residues" evidence="1">
    <location>
        <begin position="220"/>
        <end position="241"/>
    </location>
</feature>
<comment type="caution">
    <text evidence="3">The sequence shown here is derived from an EMBL/GenBank/DDBJ whole genome shotgun (WGS) entry which is preliminary data.</text>
</comment>
<dbReference type="InterPro" id="IPR036869">
    <property type="entry name" value="J_dom_sf"/>
</dbReference>
<dbReference type="SUPFAM" id="SSF52172">
    <property type="entry name" value="CheY-like"/>
    <property type="match status" value="1"/>
</dbReference>
<feature type="compositionally biased region" description="Basic and acidic residues" evidence="1">
    <location>
        <begin position="392"/>
        <end position="427"/>
    </location>
</feature>
<dbReference type="EMBL" id="PVNK01000263">
    <property type="protein sequence ID" value="PRP90930.1"/>
    <property type="molecule type" value="Genomic_DNA"/>
</dbReference>
<dbReference type="Pfam" id="PF14332">
    <property type="entry name" value="DUF4388"/>
    <property type="match status" value="1"/>
</dbReference>
<organism evidence="3 4">
    <name type="scientific">Enhygromyxa salina</name>
    <dbReference type="NCBI Taxonomy" id="215803"/>
    <lineage>
        <taxon>Bacteria</taxon>
        <taxon>Pseudomonadati</taxon>
        <taxon>Myxococcota</taxon>
        <taxon>Polyangia</taxon>
        <taxon>Nannocystales</taxon>
        <taxon>Nannocystaceae</taxon>
        <taxon>Enhygromyxa</taxon>
    </lineage>
</organism>
<protein>
    <submittedName>
        <fullName evidence="3">Chaperone protein DnaJ</fullName>
    </submittedName>
</protein>
<dbReference type="SUPFAM" id="SSF46565">
    <property type="entry name" value="Chaperone J-domain"/>
    <property type="match status" value="1"/>
</dbReference>
<feature type="domain" description="J" evidence="2">
    <location>
        <begin position="839"/>
        <end position="910"/>
    </location>
</feature>